<keyword evidence="4 8" id="KW-0812">Transmembrane</keyword>
<keyword evidence="3" id="KW-1003">Cell membrane</keyword>
<evidence type="ECO:0000256" key="7">
    <source>
        <dbReference type="SAM" id="MobiDB-lite"/>
    </source>
</evidence>
<keyword evidence="5 8" id="KW-1133">Transmembrane helix</keyword>
<gene>
    <name evidence="9" type="ORF">AVDCRST_MAG17-84</name>
</gene>
<evidence type="ECO:0000256" key="2">
    <source>
        <dbReference type="ARBA" id="ARBA00008929"/>
    </source>
</evidence>
<dbReference type="Pfam" id="PF03916">
    <property type="entry name" value="NrfD"/>
    <property type="match status" value="1"/>
</dbReference>
<sequence>MSTGPPDRGGGATAISPDSVHSNGRGKMTERAEFRSYYGRPIIKEPVWTWEIPWYFFTGGLTGASSALAAAARIAGHETLARRATLTASAMTFVNPVLLVMDLGRPKRFLNMLRMFKVTSPMSVGSWILSAHGGVATVAGLSEATGRAPRTGVAADLGAGALGTILATYTALLVSDTAVPAWHEARRELPFIFAGGAMASAGAAAAIVTPVADAGPARRLTAVGAVIELGVAQVMEHRLGELGEPYGEGPVHKLKLAAGGLTTAGVLAMLTAGRRSRSAAVAGGVATLAGAACERWAIFKAGFASARDPKYTVEPQRRRLEERGNGSGGARPAGPARPGAEARPGTGSGAVEA</sequence>
<dbReference type="Gene3D" id="1.20.1630.10">
    <property type="entry name" value="Formate dehydrogenase/DMSO reductase domain"/>
    <property type="match status" value="1"/>
</dbReference>
<dbReference type="InterPro" id="IPR052049">
    <property type="entry name" value="Electron_transfer_protein"/>
</dbReference>
<comment type="similarity">
    <text evidence="2">Belongs to the NrfD family.</text>
</comment>
<organism evidence="9">
    <name type="scientific">uncultured Solirubrobacterales bacterium</name>
    <dbReference type="NCBI Taxonomy" id="768556"/>
    <lineage>
        <taxon>Bacteria</taxon>
        <taxon>Bacillati</taxon>
        <taxon>Actinomycetota</taxon>
        <taxon>Thermoleophilia</taxon>
        <taxon>Solirubrobacterales</taxon>
        <taxon>environmental samples</taxon>
    </lineage>
</organism>
<evidence type="ECO:0000256" key="4">
    <source>
        <dbReference type="ARBA" id="ARBA00022692"/>
    </source>
</evidence>
<feature type="transmembrane region" description="Helical" evidence="8">
    <location>
        <begin position="153"/>
        <end position="172"/>
    </location>
</feature>
<dbReference type="PANTHER" id="PTHR34856:SF2">
    <property type="entry name" value="PROTEIN NRFD"/>
    <property type="match status" value="1"/>
</dbReference>
<name>A0A6J4RXX8_9ACTN</name>
<evidence type="ECO:0000256" key="8">
    <source>
        <dbReference type="SAM" id="Phobius"/>
    </source>
</evidence>
<evidence type="ECO:0000256" key="6">
    <source>
        <dbReference type="ARBA" id="ARBA00023136"/>
    </source>
</evidence>
<feature type="compositionally biased region" description="Low complexity" evidence="7">
    <location>
        <begin position="332"/>
        <end position="345"/>
    </location>
</feature>
<feature type="region of interest" description="Disordered" evidence="7">
    <location>
        <begin position="1"/>
        <end position="26"/>
    </location>
</feature>
<evidence type="ECO:0000256" key="3">
    <source>
        <dbReference type="ARBA" id="ARBA00022475"/>
    </source>
</evidence>
<comment type="subcellular location">
    <subcellularLocation>
        <location evidence="1">Cell membrane</location>
        <topology evidence="1">Multi-pass membrane protein</topology>
    </subcellularLocation>
</comment>
<feature type="transmembrane region" description="Helical" evidence="8">
    <location>
        <begin position="192"/>
        <end position="212"/>
    </location>
</feature>
<dbReference type="PANTHER" id="PTHR34856">
    <property type="entry name" value="PROTEIN NRFD"/>
    <property type="match status" value="1"/>
</dbReference>
<dbReference type="InterPro" id="IPR005614">
    <property type="entry name" value="NrfD-like"/>
</dbReference>
<dbReference type="EMBL" id="CADCVV010000005">
    <property type="protein sequence ID" value="CAA9479771.1"/>
    <property type="molecule type" value="Genomic_DNA"/>
</dbReference>
<accession>A0A6J4RXX8</accession>
<dbReference type="GO" id="GO:0005886">
    <property type="term" value="C:plasma membrane"/>
    <property type="evidence" value="ECO:0007669"/>
    <property type="project" value="UniProtKB-SubCell"/>
</dbReference>
<evidence type="ECO:0000313" key="9">
    <source>
        <dbReference type="EMBL" id="CAA9479771.1"/>
    </source>
</evidence>
<dbReference type="AlphaFoldDB" id="A0A6J4RXX8"/>
<evidence type="ECO:0000256" key="5">
    <source>
        <dbReference type="ARBA" id="ARBA00022989"/>
    </source>
</evidence>
<protein>
    <submittedName>
        <fullName evidence="9">Formate dehydrogenase O putative subunit</fullName>
    </submittedName>
</protein>
<evidence type="ECO:0000256" key="1">
    <source>
        <dbReference type="ARBA" id="ARBA00004651"/>
    </source>
</evidence>
<reference evidence="9" key="1">
    <citation type="submission" date="2020-02" db="EMBL/GenBank/DDBJ databases">
        <authorList>
            <person name="Meier V. D."/>
        </authorList>
    </citation>
    <scope>NUCLEOTIDE SEQUENCE</scope>
    <source>
        <strain evidence="9">AVDCRST_MAG17</strain>
    </source>
</reference>
<feature type="compositionally biased region" description="Basic and acidic residues" evidence="7">
    <location>
        <begin position="314"/>
        <end position="324"/>
    </location>
</feature>
<feature type="transmembrane region" description="Helical" evidence="8">
    <location>
        <begin position="54"/>
        <end position="72"/>
    </location>
</feature>
<feature type="region of interest" description="Disordered" evidence="7">
    <location>
        <begin position="314"/>
        <end position="353"/>
    </location>
</feature>
<proteinExistence type="inferred from homology"/>
<keyword evidence="6 8" id="KW-0472">Membrane</keyword>